<keyword evidence="3" id="KW-1185">Reference proteome</keyword>
<accession>A0ABV7QN05</accession>
<evidence type="ECO:0000313" key="2">
    <source>
        <dbReference type="EMBL" id="MFC3514267.1"/>
    </source>
</evidence>
<sequence length="48" mass="5381">MDADMTTESTEPKAAYESPELRPAGSFREKTDGLNNFGFDGIVLNRDW</sequence>
<gene>
    <name evidence="2" type="ORF">ACFORO_29150</name>
</gene>
<feature type="region of interest" description="Disordered" evidence="1">
    <location>
        <begin position="1"/>
        <end position="34"/>
    </location>
</feature>
<evidence type="ECO:0000256" key="1">
    <source>
        <dbReference type="SAM" id="MobiDB-lite"/>
    </source>
</evidence>
<dbReference type="NCBIfam" id="NF033521">
    <property type="entry name" value="lasso_leader_L3"/>
    <property type="match status" value="1"/>
</dbReference>
<comment type="caution">
    <text evidence="2">The sequence shown here is derived from an EMBL/GenBank/DDBJ whole genome shotgun (WGS) entry which is preliminary data.</text>
</comment>
<dbReference type="EMBL" id="JBHRWI010000039">
    <property type="protein sequence ID" value="MFC3514267.1"/>
    <property type="molecule type" value="Genomic_DNA"/>
</dbReference>
<dbReference type="RefSeq" id="WP_377872187.1">
    <property type="nucleotide sequence ID" value="NZ_JBHMAY010000037.1"/>
</dbReference>
<reference evidence="3" key="1">
    <citation type="journal article" date="2019" name="Int. J. Syst. Evol. Microbiol.">
        <title>The Global Catalogue of Microorganisms (GCM) 10K type strain sequencing project: providing services to taxonomists for standard genome sequencing and annotation.</title>
        <authorList>
            <consortium name="The Broad Institute Genomics Platform"/>
            <consortium name="The Broad Institute Genome Sequencing Center for Infectious Disease"/>
            <person name="Wu L."/>
            <person name="Ma J."/>
        </authorList>
    </citation>
    <scope>NUCLEOTIDE SEQUENCE [LARGE SCALE GENOMIC DNA]</scope>
    <source>
        <strain evidence="3">CGMCC 4.7682</strain>
    </source>
</reference>
<organism evidence="2 3">
    <name type="scientific">Amycolatopsis halotolerans</name>
    <dbReference type="NCBI Taxonomy" id="330083"/>
    <lineage>
        <taxon>Bacteria</taxon>
        <taxon>Bacillati</taxon>
        <taxon>Actinomycetota</taxon>
        <taxon>Actinomycetes</taxon>
        <taxon>Pseudonocardiales</taxon>
        <taxon>Pseudonocardiaceae</taxon>
        <taxon>Amycolatopsis</taxon>
    </lineage>
</organism>
<name>A0ABV7QN05_9PSEU</name>
<evidence type="ECO:0000313" key="3">
    <source>
        <dbReference type="Proteomes" id="UP001595764"/>
    </source>
</evidence>
<dbReference type="Proteomes" id="UP001595764">
    <property type="component" value="Unassembled WGS sequence"/>
</dbReference>
<proteinExistence type="predicted"/>
<protein>
    <submittedName>
        <fullName evidence="2">Lasso RiPP family leader peptide-containing protein</fullName>
    </submittedName>
</protein>